<protein>
    <submittedName>
        <fullName evidence="1">Uncharacterized protein</fullName>
    </submittedName>
</protein>
<proteinExistence type="predicted"/>
<dbReference type="Proteomes" id="UP000499080">
    <property type="component" value="Unassembled WGS sequence"/>
</dbReference>
<dbReference type="EMBL" id="BGPR01006100">
    <property type="protein sequence ID" value="GBN16073.1"/>
    <property type="molecule type" value="Genomic_DNA"/>
</dbReference>
<dbReference type="AlphaFoldDB" id="A0A4Y2LPW8"/>
<reference evidence="1 2" key="1">
    <citation type="journal article" date="2019" name="Sci. Rep.">
        <title>Orb-weaving spider Araneus ventricosus genome elucidates the spidroin gene catalogue.</title>
        <authorList>
            <person name="Kono N."/>
            <person name="Nakamura H."/>
            <person name="Ohtoshi R."/>
            <person name="Moran D.A.P."/>
            <person name="Shinohara A."/>
            <person name="Yoshida Y."/>
            <person name="Fujiwara M."/>
            <person name="Mori M."/>
            <person name="Tomita M."/>
            <person name="Arakawa K."/>
        </authorList>
    </citation>
    <scope>NUCLEOTIDE SEQUENCE [LARGE SCALE GENOMIC DNA]</scope>
</reference>
<organism evidence="1 2">
    <name type="scientific">Araneus ventricosus</name>
    <name type="common">Orbweaver spider</name>
    <name type="synonym">Epeira ventricosa</name>
    <dbReference type="NCBI Taxonomy" id="182803"/>
    <lineage>
        <taxon>Eukaryota</taxon>
        <taxon>Metazoa</taxon>
        <taxon>Ecdysozoa</taxon>
        <taxon>Arthropoda</taxon>
        <taxon>Chelicerata</taxon>
        <taxon>Arachnida</taxon>
        <taxon>Araneae</taxon>
        <taxon>Araneomorphae</taxon>
        <taxon>Entelegynae</taxon>
        <taxon>Araneoidea</taxon>
        <taxon>Araneidae</taxon>
        <taxon>Araneus</taxon>
    </lineage>
</organism>
<evidence type="ECO:0000313" key="2">
    <source>
        <dbReference type="Proteomes" id="UP000499080"/>
    </source>
</evidence>
<name>A0A4Y2LPW8_ARAVE</name>
<accession>A0A4Y2LPW8</accession>
<comment type="caution">
    <text evidence="1">The sequence shown here is derived from an EMBL/GenBank/DDBJ whole genome shotgun (WGS) entry which is preliminary data.</text>
</comment>
<evidence type="ECO:0000313" key="1">
    <source>
        <dbReference type="EMBL" id="GBN16073.1"/>
    </source>
</evidence>
<gene>
    <name evidence="1" type="ORF">AVEN_80408_1</name>
</gene>
<keyword evidence="2" id="KW-1185">Reference proteome</keyword>
<sequence length="97" mass="10679">MPSPEASEWSAVFCCDDQKSPVDKALSSRAMRGEGYGGVIETALLLLTSFRRRKFVLPRSKTKTVPITLSGQKFACTALGKKGREAVFFKQPLLLKV</sequence>